<evidence type="ECO:0000256" key="5">
    <source>
        <dbReference type="ARBA" id="ARBA00023136"/>
    </source>
</evidence>
<dbReference type="OrthoDB" id="9812661at2"/>
<feature type="transmembrane region" description="Helical" evidence="6">
    <location>
        <begin position="189"/>
        <end position="207"/>
    </location>
</feature>
<feature type="transmembrane region" description="Helical" evidence="6">
    <location>
        <begin position="341"/>
        <end position="363"/>
    </location>
</feature>
<feature type="transmembrane region" description="Helical" evidence="6">
    <location>
        <begin position="166"/>
        <end position="182"/>
    </location>
</feature>
<comment type="subcellular location">
    <subcellularLocation>
        <location evidence="1">Membrane</location>
        <topology evidence="1">Multi-pass membrane protein</topology>
    </subcellularLocation>
</comment>
<dbReference type="PANTHER" id="PTHR30474:SF1">
    <property type="entry name" value="PEPTIDOGLYCAN GLYCOSYLTRANSFERASE MRDB"/>
    <property type="match status" value="1"/>
</dbReference>
<dbReference type="InterPro" id="IPR018365">
    <property type="entry name" value="Cell_cycle_FtsW-rel_CS"/>
</dbReference>
<proteinExistence type="predicted"/>
<feature type="transmembrane region" description="Helical" evidence="6">
    <location>
        <begin position="142"/>
        <end position="160"/>
    </location>
</feature>
<feature type="transmembrane region" description="Helical" evidence="6">
    <location>
        <begin position="55"/>
        <end position="75"/>
    </location>
</feature>
<reference evidence="7 8" key="1">
    <citation type="submission" date="2017-04" db="EMBL/GenBank/DDBJ databases">
        <authorList>
            <person name="Afonso C.L."/>
            <person name="Miller P.J."/>
            <person name="Scott M.A."/>
            <person name="Spackman E."/>
            <person name="Goraichik I."/>
            <person name="Dimitrov K.M."/>
            <person name="Suarez D.L."/>
            <person name="Swayne D.E."/>
        </authorList>
    </citation>
    <scope>NUCLEOTIDE SEQUENCE [LARGE SCALE GENOMIC DNA]</scope>
    <source>
        <strain evidence="7 8">DSM 12555</strain>
    </source>
</reference>
<dbReference type="PROSITE" id="PS00428">
    <property type="entry name" value="FTSW_RODA_SPOVE"/>
    <property type="match status" value="1"/>
</dbReference>
<organism evidence="7 8">
    <name type="scientific">Clostridium acidisoli DSM 12555</name>
    <dbReference type="NCBI Taxonomy" id="1121291"/>
    <lineage>
        <taxon>Bacteria</taxon>
        <taxon>Bacillati</taxon>
        <taxon>Bacillota</taxon>
        <taxon>Clostridia</taxon>
        <taxon>Eubacteriales</taxon>
        <taxon>Clostridiaceae</taxon>
        <taxon>Clostridium</taxon>
    </lineage>
</organism>
<keyword evidence="3" id="KW-0133">Cell shape</keyword>
<dbReference type="InterPro" id="IPR001182">
    <property type="entry name" value="FtsW/RodA"/>
</dbReference>
<evidence type="ECO:0000256" key="6">
    <source>
        <dbReference type="SAM" id="Phobius"/>
    </source>
</evidence>
<evidence type="ECO:0000313" key="7">
    <source>
        <dbReference type="EMBL" id="SMC27972.1"/>
    </source>
</evidence>
<sequence>MKKFMLDRKLLKELDFSLLIIPVIISLFGSLNIYSATVNNANLKSSGTHIFITQLIFLFLSLIFVYLSLLFDYIFISNFSYILYWVGVALLFYTDIAGNVTKGAQSWIKIFGITIEPAEIIKIGLILLIAKKISDMDGDVNKFKNLLQIVIYTAIPVAFILKEPNYGLAIICLCIVFGMLFISNLHLKIIFTVLLIAVLSCILVWKLNLLKPYQILRITSFLNPSASSSDSTLQVDNSILAIGSGGILGKGFLHSTQVSGGFIPEAQTDMIFSVVGEEWGLIGAVVLFLLYVILLVRILKTSIQSKDILGKLICIGYFSALSFSIFQNIGMTIRLAPVAGITLPFMSAGGSSLLTNFIIIGLISNVSMRKKKINF</sequence>
<evidence type="ECO:0000256" key="3">
    <source>
        <dbReference type="ARBA" id="ARBA00022960"/>
    </source>
</evidence>
<feature type="transmembrane region" description="Helical" evidence="6">
    <location>
        <begin position="308"/>
        <end position="329"/>
    </location>
</feature>
<keyword evidence="4 6" id="KW-1133">Transmembrane helix</keyword>
<dbReference type="GO" id="GO:0015648">
    <property type="term" value="F:lipid-linked peptidoglycan transporter activity"/>
    <property type="evidence" value="ECO:0007669"/>
    <property type="project" value="TreeGrafter"/>
</dbReference>
<feature type="transmembrane region" description="Helical" evidence="6">
    <location>
        <begin position="82"/>
        <end position="101"/>
    </location>
</feature>
<gene>
    <name evidence="7" type="ORF">SAMN02745134_03353</name>
</gene>
<keyword evidence="5 6" id="KW-0472">Membrane</keyword>
<dbReference type="STRING" id="1121291.SAMN02745134_03353"/>
<keyword evidence="8" id="KW-1185">Reference proteome</keyword>
<dbReference type="AlphaFoldDB" id="A0A1W1XVU1"/>
<protein>
    <submittedName>
        <fullName evidence="7">Rod shape determining protein RodA</fullName>
    </submittedName>
</protein>
<dbReference type="PANTHER" id="PTHR30474">
    <property type="entry name" value="CELL CYCLE PROTEIN"/>
    <property type="match status" value="1"/>
</dbReference>
<evidence type="ECO:0000256" key="1">
    <source>
        <dbReference type="ARBA" id="ARBA00004141"/>
    </source>
</evidence>
<name>A0A1W1XVU1_9CLOT</name>
<feature type="transmembrane region" description="Helical" evidence="6">
    <location>
        <begin position="107"/>
        <end position="130"/>
    </location>
</feature>
<dbReference type="GO" id="GO:0032153">
    <property type="term" value="C:cell division site"/>
    <property type="evidence" value="ECO:0007669"/>
    <property type="project" value="TreeGrafter"/>
</dbReference>
<keyword evidence="2 6" id="KW-0812">Transmembrane</keyword>
<evidence type="ECO:0000256" key="4">
    <source>
        <dbReference type="ARBA" id="ARBA00022989"/>
    </source>
</evidence>
<feature type="transmembrane region" description="Helical" evidence="6">
    <location>
        <begin position="16"/>
        <end position="35"/>
    </location>
</feature>
<dbReference type="GO" id="GO:0051301">
    <property type="term" value="P:cell division"/>
    <property type="evidence" value="ECO:0007669"/>
    <property type="project" value="InterPro"/>
</dbReference>
<dbReference type="GO" id="GO:0008360">
    <property type="term" value="P:regulation of cell shape"/>
    <property type="evidence" value="ECO:0007669"/>
    <property type="project" value="UniProtKB-KW"/>
</dbReference>
<dbReference type="GO" id="GO:0005886">
    <property type="term" value="C:plasma membrane"/>
    <property type="evidence" value="ECO:0007669"/>
    <property type="project" value="TreeGrafter"/>
</dbReference>
<dbReference type="Pfam" id="PF01098">
    <property type="entry name" value="FTSW_RODA_SPOVE"/>
    <property type="match status" value="1"/>
</dbReference>
<dbReference type="EMBL" id="FWXH01000021">
    <property type="protein sequence ID" value="SMC27972.1"/>
    <property type="molecule type" value="Genomic_DNA"/>
</dbReference>
<feature type="transmembrane region" description="Helical" evidence="6">
    <location>
        <begin position="279"/>
        <end position="296"/>
    </location>
</feature>
<accession>A0A1W1XVU1</accession>
<dbReference type="RefSeq" id="WP_084117365.1">
    <property type="nucleotide sequence ID" value="NZ_FWXH01000021.1"/>
</dbReference>
<dbReference type="Proteomes" id="UP000192468">
    <property type="component" value="Unassembled WGS sequence"/>
</dbReference>
<evidence type="ECO:0000256" key="2">
    <source>
        <dbReference type="ARBA" id="ARBA00022692"/>
    </source>
</evidence>
<evidence type="ECO:0000313" key="8">
    <source>
        <dbReference type="Proteomes" id="UP000192468"/>
    </source>
</evidence>